<proteinExistence type="predicted"/>
<dbReference type="Proteomes" id="UP001498398">
    <property type="component" value="Unassembled WGS sequence"/>
</dbReference>
<evidence type="ECO:0000313" key="1">
    <source>
        <dbReference type="EMBL" id="KAK7464236.1"/>
    </source>
</evidence>
<organism evidence="1 2">
    <name type="scientific">Marasmiellus scandens</name>
    <dbReference type="NCBI Taxonomy" id="2682957"/>
    <lineage>
        <taxon>Eukaryota</taxon>
        <taxon>Fungi</taxon>
        <taxon>Dikarya</taxon>
        <taxon>Basidiomycota</taxon>
        <taxon>Agaricomycotina</taxon>
        <taxon>Agaricomycetes</taxon>
        <taxon>Agaricomycetidae</taxon>
        <taxon>Agaricales</taxon>
        <taxon>Marasmiineae</taxon>
        <taxon>Omphalotaceae</taxon>
        <taxon>Marasmiellus</taxon>
    </lineage>
</organism>
<evidence type="ECO:0000313" key="2">
    <source>
        <dbReference type="Proteomes" id="UP001498398"/>
    </source>
</evidence>
<accession>A0ABR1JQ73</accession>
<protein>
    <submittedName>
        <fullName evidence="1">Uncharacterized protein</fullName>
    </submittedName>
</protein>
<keyword evidence="2" id="KW-1185">Reference proteome</keyword>
<gene>
    <name evidence="1" type="ORF">VKT23_006402</name>
</gene>
<comment type="caution">
    <text evidence="1">The sequence shown here is derived from an EMBL/GenBank/DDBJ whole genome shotgun (WGS) entry which is preliminary data.</text>
</comment>
<name>A0ABR1JQ73_9AGAR</name>
<sequence length="63" mass="7044">MKTHTKKTLKPYEDNRYNGSVPLPEAAFRGGGVVSGYCGYLLELAYETRSQDMGKQAMVDQIE</sequence>
<reference evidence="1 2" key="1">
    <citation type="submission" date="2024-01" db="EMBL/GenBank/DDBJ databases">
        <title>A draft genome for the cacao thread blight pathogen Marasmiellus scandens.</title>
        <authorList>
            <person name="Baruah I.K."/>
            <person name="Leung J."/>
            <person name="Bukari Y."/>
            <person name="Amoako-Attah I."/>
            <person name="Meinhardt L.W."/>
            <person name="Bailey B.A."/>
            <person name="Cohen S.P."/>
        </authorList>
    </citation>
    <scope>NUCLEOTIDE SEQUENCE [LARGE SCALE GENOMIC DNA]</scope>
    <source>
        <strain evidence="1 2">GH-19</strain>
    </source>
</reference>
<dbReference type="EMBL" id="JBANRG010000008">
    <property type="protein sequence ID" value="KAK7464236.1"/>
    <property type="molecule type" value="Genomic_DNA"/>
</dbReference>